<organism evidence="2 3">
    <name type="scientific">Chironomus riparius</name>
    <dbReference type="NCBI Taxonomy" id="315576"/>
    <lineage>
        <taxon>Eukaryota</taxon>
        <taxon>Metazoa</taxon>
        <taxon>Ecdysozoa</taxon>
        <taxon>Arthropoda</taxon>
        <taxon>Hexapoda</taxon>
        <taxon>Insecta</taxon>
        <taxon>Pterygota</taxon>
        <taxon>Neoptera</taxon>
        <taxon>Endopterygota</taxon>
        <taxon>Diptera</taxon>
        <taxon>Nematocera</taxon>
        <taxon>Chironomoidea</taxon>
        <taxon>Chironomidae</taxon>
        <taxon>Chironominae</taxon>
        <taxon>Chironomus</taxon>
    </lineage>
</organism>
<evidence type="ECO:0000313" key="2">
    <source>
        <dbReference type="EMBL" id="CAG9800846.1"/>
    </source>
</evidence>
<dbReference type="AlphaFoldDB" id="A0A9N9RP10"/>
<reference evidence="2" key="1">
    <citation type="submission" date="2022-01" db="EMBL/GenBank/DDBJ databases">
        <authorList>
            <person name="King R."/>
        </authorList>
    </citation>
    <scope>NUCLEOTIDE SEQUENCE</scope>
</reference>
<reference evidence="2" key="2">
    <citation type="submission" date="2022-10" db="EMBL/GenBank/DDBJ databases">
        <authorList>
            <consortium name="ENA_rothamsted_submissions"/>
            <consortium name="culmorum"/>
            <person name="King R."/>
        </authorList>
    </citation>
    <scope>NUCLEOTIDE SEQUENCE</scope>
</reference>
<proteinExistence type="predicted"/>
<evidence type="ECO:0000313" key="3">
    <source>
        <dbReference type="Proteomes" id="UP001153620"/>
    </source>
</evidence>
<keyword evidence="1" id="KW-0472">Membrane</keyword>
<gene>
    <name evidence="2" type="ORF">CHIRRI_LOCUS3784</name>
</gene>
<accession>A0A9N9RP10</accession>
<feature type="transmembrane region" description="Helical" evidence="1">
    <location>
        <begin position="277"/>
        <end position="298"/>
    </location>
</feature>
<feature type="transmembrane region" description="Helical" evidence="1">
    <location>
        <begin position="75"/>
        <end position="97"/>
    </location>
</feature>
<feature type="transmembrane region" description="Helical" evidence="1">
    <location>
        <begin position="20"/>
        <end position="44"/>
    </location>
</feature>
<feature type="transmembrane region" description="Helical" evidence="1">
    <location>
        <begin position="135"/>
        <end position="158"/>
    </location>
</feature>
<keyword evidence="1" id="KW-1133">Transmembrane helix</keyword>
<name>A0A9N9RP10_9DIPT</name>
<feature type="transmembrane region" description="Helical" evidence="1">
    <location>
        <begin position="246"/>
        <end position="265"/>
    </location>
</feature>
<protein>
    <submittedName>
        <fullName evidence="2">Uncharacterized protein</fullName>
    </submittedName>
</protein>
<sequence length="441" mass="48595">MKIPTVDGCCCFGLETAGKILGWLGIIFGSITIISILIGIGFLATLSCDDLEESDEFKKVTEDYSLPDCAALKTAIIVALVIFLIICLISTFIDVLLIRGIQTRNPGKLIPSVVFQAIGTVSSIIRELLAFSMTGVLRAVVIGGFMFYIFLVLYSLYVRIRNEQRTIRNFSKMKIPTVERFFCLNLEASAKLIGWSGIITGSIGAILAIAATIFVCTFSCEDLIRYESFRTWLEQFSVPDCSDLKFVLVSSAVFCLISITINGTLLRGIQTLNHVKILPAIYLFGFEILSLITLQFGSYTALEIFGTLILAFIMIYLLIALFSLIQNHLEVNLSMKMTVVNRCLWLELETCGKILGWLGIIGAIFMLLVAGVALIILSLMSCKELIQIVQDEDLQDLLPEISITDCQIFTAVIIVAAILVIIYGVVSTIINTLLLIGIQKV</sequence>
<keyword evidence="3" id="KW-1185">Reference proteome</keyword>
<feature type="transmembrane region" description="Helical" evidence="1">
    <location>
        <begin position="408"/>
        <end position="436"/>
    </location>
</feature>
<feature type="transmembrane region" description="Helical" evidence="1">
    <location>
        <begin position="109"/>
        <end position="129"/>
    </location>
</feature>
<dbReference type="Proteomes" id="UP001153620">
    <property type="component" value="Chromosome 1"/>
</dbReference>
<evidence type="ECO:0000256" key="1">
    <source>
        <dbReference type="SAM" id="Phobius"/>
    </source>
</evidence>
<dbReference type="EMBL" id="OU895877">
    <property type="protein sequence ID" value="CAG9800846.1"/>
    <property type="molecule type" value="Genomic_DNA"/>
</dbReference>
<feature type="transmembrane region" description="Helical" evidence="1">
    <location>
        <begin position="354"/>
        <end position="377"/>
    </location>
</feature>
<feature type="transmembrane region" description="Helical" evidence="1">
    <location>
        <begin position="192"/>
        <end position="215"/>
    </location>
</feature>
<keyword evidence="1" id="KW-0812">Transmembrane</keyword>
<feature type="transmembrane region" description="Helical" evidence="1">
    <location>
        <begin position="304"/>
        <end position="325"/>
    </location>
</feature>